<reference evidence="2" key="1">
    <citation type="journal article" date="2019" name="Int. J. Syst. Evol. Microbiol.">
        <title>The Global Catalogue of Microorganisms (GCM) 10K type strain sequencing project: providing services to taxonomists for standard genome sequencing and annotation.</title>
        <authorList>
            <consortium name="The Broad Institute Genomics Platform"/>
            <consortium name="The Broad Institute Genome Sequencing Center for Infectious Disease"/>
            <person name="Wu L."/>
            <person name="Ma J."/>
        </authorList>
    </citation>
    <scope>NUCLEOTIDE SEQUENCE [LARGE SCALE GENOMIC DNA]</scope>
    <source>
        <strain evidence="2">CCM 8875</strain>
    </source>
</reference>
<proteinExistence type="predicted"/>
<gene>
    <name evidence="1" type="ORF">ACFQ5P_10080</name>
</gene>
<keyword evidence="2" id="KW-1185">Reference proteome</keyword>
<name>A0ABW4DV67_9RHOB</name>
<accession>A0ABW4DV67</accession>
<evidence type="ECO:0008006" key="3">
    <source>
        <dbReference type="Google" id="ProtNLM"/>
    </source>
</evidence>
<dbReference type="Proteomes" id="UP001597302">
    <property type="component" value="Unassembled WGS sequence"/>
</dbReference>
<comment type="caution">
    <text evidence="1">The sequence shown here is derived from an EMBL/GenBank/DDBJ whole genome shotgun (WGS) entry which is preliminary data.</text>
</comment>
<evidence type="ECO:0000313" key="1">
    <source>
        <dbReference type="EMBL" id="MFD1481644.1"/>
    </source>
</evidence>
<dbReference type="RefSeq" id="WP_131572944.1">
    <property type="nucleotide sequence ID" value="NZ_CBCSAJ010000004.1"/>
</dbReference>
<evidence type="ECO:0000313" key="2">
    <source>
        <dbReference type="Proteomes" id="UP001597302"/>
    </source>
</evidence>
<sequence length="91" mass="9876">MAIKIEDVREALVAGDRIMITQIAEPESKRGIYYTLLRSGRSVPKRIYEALKDDLVSVEPGLFDGSPPPDAGPVFQCPMTVSVAAATNREG</sequence>
<dbReference type="EMBL" id="JBHTOQ010000022">
    <property type="protein sequence ID" value="MFD1481644.1"/>
    <property type="molecule type" value="Genomic_DNA"/>
</dbReference>
<protein>
    <recommendedName>
        <fullName evidence="3">Transcriptional regulator</fullName>
    </recommendedName>
</protein>
<organism evidence="1 2">
    <name type="scientific">Paracoccus nototheniae</name>
    <dbReference type="NCBI Taxonomy" id="2489002"/>
    <lineage>
        <taxon>Bacteria</taxon>
        <taxon>Pseudomonadati</taxon>
        <taxon>Pseudomonadota</taxon>
        <taxon>Alphaproteobacteria</taxon>
        <taxon>Rhodobacterales</taxon>
        <taxon>Paracoccaceae</taxon>
        <taxon>Paracoccus</taxon>
    </lineage>
</organism>